<reference evidence="6 7" key="1">
    <citation type="journal article" date="2019" name="Sci. Rep.">
        <title>Comparative genomics of chytrid fungi reveal insights into the obligate biotrophic and pathogenic lifestyle of Synchytrium endobioticum.</title>
        <authorList>
            <person name="van de Vossenberg B.T.L.H."/>
            <person name="Warris S."/>
            <person name="Nguyen H.D.T."/>
            <person name="van Gent-Pelzer M.P.E."/>
            <person name="Joly D.L."/>
            <person name="van de Geest H.C."/>
            <person name="Bonants P.J.M."/>
            <person name="Smith D.S."/>
            <person name="Levesque C.A."/>
            <person name="van der Lee T.A.J."/>
        </authorList>
    </citation>
    <scope>NUCLEOTIDE SEQUENCE [LARGE SCALE GENOMIC DNA]</scope>
    <source>
        <strain evidence="5 7">LEV6574</strain>
        <strain evidence="4 6">MB42</strain>
    </source>
</reference>
<sequence>MQVLKSTFSAVLPTIQDAIKQADFIAVDTELTGLSAGASTNYSSLDTPQERYSKLRQSSQKFTITQYGVCCFIWDSQSASYISRPFNFYIFPASAKFPFNVYERNFMCQVGSLEFLAKNGFDFNAWIRHGIPYCSNESETYIRTQITGQTNSDNDIVVDDANKDFVHSSLNQIHEWLQSSTDKTIHVETPTSYHRKLLVQQVRKKYPSLAVDPQERNVQVMRLTDEERQEGLGDPTLQLEKALDEYIGFRKVMDMISNSGKPLIGHNMLLDLIHTYNCFIGALPEKWEDFKTNLNKAFATIYDTKHVCKSIPELATHFPESSLETVFTTVNQDPFTAPTIRTHPDHSRYEGDNASYHEAGWDAHATGVAFARLVAHFQGQTVSHPRVAFDDDRVMELLNRLNIMKSDIAYLHLSGDDDQPDRTSILHIYDIPKEWKNRDIELLFNSTDHGAITLLWINSTSSFIKFEDSTKSEGALAHYLAKHGKGNQSNSDDAGLTTYKLQRYSEMVRPMSPTRFGNGGTNGDSGVRMKRSASNTADTPHKQIKLA</sequence>
<comment type="similarity">
    <text evidence="1">Belongs to the CAF1 family.</text>
</comment>
<dbReference type="InterPro" id="IPR006941">
    <property type="entry name" value="RNase_CAF1"/>
</dbReference>
<feature type="region of interest" description="Disordered" evidence="2">
    <location>
        <begin position="510"/>
        <end position="547"/>
    </location>
</feature>
<evidence type="ECO:0000313" key="5">
    <source>
        <dbReference type="EMBL" id="TPX39673.1"/>
    </source>
</evidence>
<comment type="caution">
    <text evidence="4">The sequence shown here is derived from an EMBL/GenBank/DDBJ whole genome shotgun (WGS) entry which is preliminary data.</text>
</comment>
<dbReference type="InterPro" id="IPR014789">
    <property type="entry name" value="PolyA-riboNase_RNA-binding"/>
</dbReference>
<dbReference type="InterPro" id="IPR012337">
    <property type="entry name" value="RNaseH-like_sf"/>
</dbReference>
<evidence type="ECO:0000256" key="2">
    <source>
        <dbReference type="SAM" id="MobiDB-lite"/>
    </source>
</evidence>
<dbReference type="Gene3D" id="3.30.70.330">
    <property type="match status" value="1"/>
</dbReference>
<gene>
    <name evidence="5" type="ORF">SeLEV6574_g07058</name>
    <name evidence="4" type="ORF">SeMB42_g07305</name>
</gene>
<evidence type="ECO:0000259" key="3">
    <source>
        <dbReference type="Pfam" id="PF08675"/>
    </source>
</evidence>
<dbReference type="PANTHER" id="PTHR15092:SF22">
    <property type="entry name" value="POLY(A)-SPECIFIC RIBONUCLEASE PNLDC1"/>
    <property type="match status" value="1"/>
</dbReference>
<dbReference type="GO" id="GO:0005634">
    <property type="term" value="C:nucleus"/>
    <property type="evidence" value="ECO:0007669"/>
    <property type="project" value="InterPro"/>
</dbReference>
<dbReference type="Gene3D" id="3.30.420.10">
    <property type="entry name" value="Ribonuclease H-like superfamily/Ribonuclease H"/>
    <property type="match status" value="2"/>
</dbReference>
<dbReference type="GO" id="GO:0005737">
    <property type="term" value="C:cytoplasm"/>
    <property type="evidence" value="ECO:0007669"/>
    <property type="project" value="InterPro"/>
</dbReference>
<accession>A0A507C5F1</accession>
<dbReference type="VEuPathDB" id="FungiDB:SeMB42_g07305"/>
<proteinExistence type="inferred from homology"/>
<evidence type="ECO:0000313" key="7">
    <source>
        <dbReference type="Proteomes" id="UP000320475"/>
    </source>
</evidence>
<dbReference type="InterPro" id="IPR036867">
    <property type="entry name" value="R3H_dom_sf"/>
</dbReference>
<dbReference type="Proteomes" id="UP000320475">
    <property type="component" value="Unassembled WGS sequence"/>
</dbReference>
<dbReference type="GO" id="GO:0046872">
    <property type="term" value="F:metal ion binding"/>
    <property type="evidence" value="ECO:0007669"/>
    <property type="project" value="InterPro"/>
</dbReference>
<evidence type="ECO:0000256" key="1">
    <source>
        <dbReference type="ARBA" id="ARBA00008372"/>
    </source>
</evidence>
<dbReference type="InterPro" id="IPR012677">
    <property type="entry name" value="Nucleotide-bd_a/b_plait_sf"/>
</dbReference>
<dbReference type="Proteomes" id="UP000317494">
    <property type="component" value="Unassembled WGS sequence"/>
</dbReference>
<dbReference type="GO" id="GO:0006402">
    <property type="term" value="P:mRNA catabolic process"/>
    <property type="evidence" value="ECO:0007669"/>
    <property type="project" value="InterPro"/>
</dbReference>
<name>A0A507C5F1_9FUNG</name>
<evidence type="ECO:0000313" key="4">
    <source>
        <dbReference type="EMBL" id="TPX34598.1"/>
    </source>
</evidence>
<protein>
    <recommendedName>
        <fullName evidence="3">Poly(A)-specific ribonuclease RNA-binding domain-containing protein</fullName>
    </recommendedName>
</protein>
<organism evidence="4 6">
    <name type="scientific">Synchytrium endobioticum</name>
    <dbReference type="NCBI Taxonomy" id="286115"/>
    <lineage>
        <taxon>Eukaryota</taxon>
        <taxon>Fungi</taxon>
        <taxon>Fungi incertae sedis</taxon>
        <taxon>Chytridiomycota</taxon>
        <taxon>Chytridiomycota incertae sedis</taxon>
        <taxon>Chytridiomycetes</taxon>
        <taxon>Synchytriales</taxon>
        <taxon>Synchytriaceae</taxon>
        <taxon>Synchytrium</taxon>
    </lineage>
</organism>
<dbReference type="Pfam" id="PF04857">
    <property type="entry name" value="CAF1"/>
    <property type="match status" value="1"/>
</dbReference>
<dbReference type="Pfam" id="PF08675">
    <property type="entry name" value="RNA_bind"/>
    <property type="match status" value="1"/>
</dbReference>
<dbReference type="InterPro" id="IPR051181">
    <property type="entry name" value="CAF1_poly(A)_ribonucleases"/>
</dbReference>
<dbReference type="EMBL" id="QEAM01000455">
    <property type="protein sequence ID" value="TPX39673.1"/>
    <property type="molecule type" value="Genomic_DNA"/>
</dbReference>
<dbReference type="SUPFAM" id="SSF82708">
    <property type="entry name" value="R3H domain"/>
    <property type="match status" value="1"/>
</dbReference>
<feature type="domain" description="Poly(A)-specific ribonuclease RNA-binding" evidence="3">
    <location>
        <begin position="415"/>
        <end position="478"/>
    </location>
</feature>
<dbReference type="PANTHER" id="PTHR15092">
    <property type="entry name" value="POLY A -SPECIFIC RIBONUCLEASE/TARGET OF EGR1, MEMBER 1"/>
    <property type="match status" value="1"/>
</dbReference>
<dbReference type="SUPFAM" id="SSF53098">
    <property type="entry name" value="Ribonuclease H-like"/>
    <property type="match status" value="1"/>
</dbReference>
<dbReference type="GO" id="GO:0003723">
    <property type="term" value="F:RNA binding"/>
    <property type="evidence" value="ECO:0007669"/>
    <property type="project" value="InterPro"/>
</dbReference>
<keyword evidence="6" id="KW-1185">Reference proteome</keyword>
<evidence type="ECO:0000313" key="6">
    <source>
        <dbReference type="Proteomes" id="UP000317494"/>
    </source>
</evidence>
<dbReference type="STRING" id="286115.A0A507C5F1"/>
<dbReference type="InterPro" id="IPR036397">
    <property type="entry name" value="RNaseH_sf"/>
</dbReference>
<dbReference type="AlphaFoldDB" id="A0A507C5F1"/>
<dbReference type="OrthoDB" id="1432093at2759"/>
<dbReference type="EMBL" id="QEAN01000496">
    <property type="protein sequence ID" value="TPX34598.1"/>
    <property type="molecule type" value="Genomic_DNA"/>
</dbReference>
<dbReference type="GO" id="GO:0004535">
    <property type="term" value="F:poly(A)-specific ribonuclease activity"/>
    <property type="evidence" value="ECO:0007669"/>
    <property type="project" value="InterPro"/>
</dbReference>